<feature type="compositionally biased region" description="Basic and acidic residues" evidence="1">
    <location>
        <begin position="427"/>
        <end position="439"/>
    </location>
</feature>
<protein>
    <submittedName>
        <fullName evidence="2">Uncharacterized protein</fullName>
    </submittedName>
</protein>
<gene>
    <name evidence="2" type="ORF">DL89DRAFT_292926</name>
</gene>
<feature type="region of interest" description="Disordered" evidence="1">
    <location>
        <begin position="330"/>
        <end position="562"/>
    </location>
</feature>
<keyword evidence="3" id="KW-1185">Reference proteome</keyword>
<feature type="compositionally biased region" description="Basic and acidic residues" evidence="1">
    <location>
        <begin position="454"/>
        <end position="466"/>
    </location>
</feature>
<reference evidence="2 3" key="1">
    <citation type="submission" date="2016-07" db="EMBL/GenBank/DDBJ databases">
        <title>Pervasive Adenine N6-methylation of Active Genes in Fungi.</title>
        <authorList>
            <consortium name="DOE Joint Genome Institute"/>
            <person name="Mondo S.J."/>
            <person name="Dannebaum R.O."/>
            <person name="Kuo R.C."/>
            <person name="Labutti K."/>
            <person name="Haridas S."/>
            <person name="Kuo A."/>
            <person name="Salamov A."/>
            <person name="Ahrendt S.R."/>
            <person name="Lipzen A."/>
            <person name="Sullivan W."/>
            <person name="Andreopoulos W.B."/>
            <person name="Clum A."/>
            <person name="Lindquist E."/>
            <person name="Daum C."/>
            <person name="Ramamoorthy G.K."/>
            <person name="Gryganskyi A."/>
            <person name="Culley D."/>
            <person name="Magnuson J.K."/>
            <person name="James T.Y."/>
            <person name="O'Malley M.A."/>
            <person name="Stajich J.E."/>
            <person name="Spatafora J.W."/>
            <person name="Visel A."/>
            <person name="Grigoriev I.V."/>
        </authorList>
    </citation>
    <scope>NUCLEOTIDE SEQUENCE [LARGE SCALE GENOMIC DNA]</scope>
    <source>
        <strain evidence="2 3">ATCC 12442</strain>
    </source>
</reference>
<organism evidence="2 3">
    <name type="scientific">Linderina pennispora</name>
    <dbReference type="NCBI Taxonomy" id="61395"/>
    <lineage>
        <taxon>Eukaryota</taxon>
        <taxon>Fungi</taxon>
        <taxon>Fungi incertae sedis</taxon>
        <taxon>Zoopagomycota</taxon>
        <taxon>Kickxellomycotina</taxon>
        <taxon>Kickxellomycetes</taxon>
        <taxon>Kickxellales</taxon>
        <taxon>Kickxellaceae</taxon>
        <taxon>Linderina</taxon>
    </lineage>
</organism>
<dbReference type="AlphaFoldDB" id="A0A1Y1W9Q9"/>
<feature type="compositionally biased region" description="Polar residues" evidence="1">
    <location>
        <begin position="238"/>
        <end position="252"/>
    </location>
</feature>
<dbReference type="RefSeq" id="XP_040743915.1">
    <property type="nucleotide sequence ID" value="XM_040890352.1"/>
</dbReference>
<dbReference type="GeneID" id="63807000"/>
<evidence type="ECO:0000256" key="1">
    <source>
        <dbReference type="SAM" id="MobiDB-lite"/>
    </source>
</evidence>
<feature type="region of interest" description="Disordered" evidence="1">
    <location>
        <begin position="172"/>
        <end position="281"/>
    </location>
</feature>
<name>A0A1Y1W9Q9_9FUNG</name>
<feature type="compositionally biased region" description="Basic and acidic residues" evidence="1">
    <location>
        <begin position="362"/>
        <end position="391"/>
    </location>
</feature>
<dbReference type="EMBL" id="MCFD01000006">
    <property type="protein sequence ID" value="ORX70277.1"/>
    <property type="molecule type" value="Genomic_DNA"/>
</dbReference>
<proteinExistence type="predicted"/>
<feature type="region of interest" description="Disordered" evidence="1">
    <location>
        <begin position="58"/>
        <end position="80"/>
    </location>
</feature>
<dbReference type="OrthoDB" id="5586749at2759"/>
<evidence type="ECO:0000313" key="2">
    <source>
        <dbReference type="EMBL" id="ORX70277.1"/>
    </source>
</evidence>
<feature type="compositionally biased region" description="Low complexity" evidence="1">
    <location>
        <begin position="467"/>
        <end position="492"/>
    </location>
</feature>
<feature type="compositionally biased region" description="Basic and acidic residues" evidence="1">
    <location>
        <begin position="402"/>
        <end position="415"/>
    </location>
</feature>
<feature type="compositionally biased region" description="Polar residues" evidence="1">
    <location>
        <begin position="172"/>
        <end position="186"/>
    </location>
</feature>
<dbReference type="Proteomes" id="UP000193922">
    <property type="component" value="Unassembled WGS sequence"/>
</dbReference>
<accession>A0A1Y1W9Q9</accession>
<sequence length="562" mass="61672">MSNAGRGQLTAGMSRAAFALQNGQEQSAQRRSLFSMTTVSEYELLDSGRIRTGFDPMRLSLDPPVGDDVSNESKDQPGQDVPSLELLAEMIKEEIRQASGLKQALDKVGIELGGMEERVLNLPTPDKRAKRAKKQVRFTVPDDVRFRWLGIFQAPEAAQDPDEQQEVLAGETTPSNEAADANSETSAPEARGDLQVQQVQDEAPPTADSPHRIRRVSAMAAATVREAGRQETSKEETMQGTGQYPLASNSSIEAVYGGSRPDTREAVVAAEEPSHKDTAALDSSKFATISGRTSRKISAHLFGEQAAADESLAGQQTAESRVHIPKRYSVSPAHKSTDNGAQFPVQAPEPTAPELPISIRRRSIDGPLRDEPEETRQRRRAETEPHNEHAGILRRVTVSASHRREQLTDGLREGTKGFLRTHLRSASQRDEGQRMDSGVRQDSPPMPMYRHSRRSDTRSLESRPSSDQESSAPSSLGERSRSNASRGSSASSQVPPVPRHVLARIGRRGTESDGESPPMPRLPEPPMHGPYDEAVEYGRRRSRKSRRASLMVTINHMLGKSK</sequence>
<feature type="compositionally biased region" description="Pro residues" evidence="1">
    <location>
        <begin position="517"/>
        <end position="528"/>
    </location>
</feature>
<evidence type="ECO:0000313" key="3">
    <source>
        <dbReference type="Proteomes" id="UP000193922"/>
    </source>
</evidence>
<comment type="caution">
    <text evidence="2">The sequence shown here is derived from an EMBL/GenBank/DDBJ whole genome shotgun (WGS) entry which is preliminary data.</text>
</comment>
<feature type="compositionally biased region" description="Basic and acidic residues" evidence="1">
    <location>
        <begin position="226"/>
        <end position="237"/>
    </location>
</feature>